<dbReference type="InterPro" id="IPR050100">
    <property type="entry name" value="TRAFAC_GTPase_members"/>
</dbReference>
<evidence type="ECO:0000256" key="4">
    <source>
        <dbReference type="ARBA" id="ARBA00022741"/>
    </source>
</evidence>
<dbReference type="Gene3D" id="2.40.30.10">
    <property type="entry name" value="Translation factors"/>
    <property type="match status" value="2"/>
</dbReference>
<dbReference type="SUPFAM" id="SSF52540">
    <property type="entry name" value="P-loop containing nucleoside triphosphate hydrolases"/>
    <property type="match status" value="1"/>
</dbReference>
<feature type="region of interest" description="Disordered" evidence="7">
    <location>
        <begin position="452"/>
        <end position="496"/>
    </location>
</feature>
<dbReference type="EMBL" id="CP031320">
    <property type="protein sequence ID" value="AXK36957.1"/>
    <property type="molecule type" value="Genomic_DNA"/>
</dbReference>
<dbReference type="SUPFAM" id="SSF50447">
    <property type="entry name" value="Translation proteins"/>
    <property type="match status" value="1"/>
</dbReference>
<dbReference type="EC" id="2.7.7.4" evidence="1"/>
<dbReference type="InterPro" id="IPR044138">
    <property type="entry name" value="CysN_II"/>
</dbReference>
<keyword evidence="3 10" id="KW-0548">Nucleotidyltransferase</keyword>
<evidence type="ECO:0000256" key="3">
    <source>
        <dbReference type="ARBA" id="ARBA00022695"/>
    </source>
</evidence>
<dbReference type="PANTHER" id="PTHR23115">
    <property type="entry name" value="TRANSLATION FACTOR"/>
    <property type="match status" value="1"/>
</dbReference>
<feature type="transmembrane region" description="Helical" evidence="8">
    <location>
        <begin position="15"/>
        <end position="34"/>
    </location>
</feature>
<keyword evidence="11" id="KW-1185">Reference proteome</keyword>
<dbReference type="CDD" id="cd03695">
    <property type="entry name" value="CysN_NodQ_II"/>
    <property type="match status" value="1"/>
</dbReference>
<organism evidence="10 11">
    <name type="scientific">Streptomyces armeniacus</name>
    <dbReference type="NCBI Taxonomy" id="83291"/>
    <lineage>
        <taxon>Bacteria</taxon>
        <taxon>Bacillati</taxon>
        <taxon>Actinomycetota</taxon>
        <taxon>Actinomycetes</taxon>
        <taxon>Kitasatosporales</taxon>
        <taxon>Streptomycetaceae</taxon>
        <taxon>Streptomyces</taxon>
    </lineage>
</organism>
<dbReference type="GO" id="GO:0003924">
    <property type="term" value="F:GTPase activity"/>
    <property type="evidence" value="ECO:0007669"/>
    <property type="project" value="InterPro"/>
</dbReference>
<evidence type="ECO:0000313" key="10">
    <source>
        <dbReference type="EMBL" id="AXK36957.1"/>
    </source>
</evidence>
<dbReference type="InterPro" id="IPR000795">
    <property type="entry name" value="T_Tr_GTP-bd_dom"/>
</dbReference>
<name>A0A345XZ91_9ACTN</name>
<dbReference type="PROSITE" id="PS00301">
    <property type="entry name" value="G_TR_1"/>
    <property type="match status" value="1"/>
</dbReference>
<evidence type="ECO:0000256" key="2">
    <source>
        <dbReference type="ARBA" id="ARBA00022679"/>
    </source>
</evidence>
<dbReference type="Pfam" id="PF22594">
    <property type="entry name" value="GTP-eEF1A_C"/>
    <property type="match status" value="1"/>
</dbReference>
<dbReference type="InterPro" id="IPR009001">
    <property type="entry name" value="Transl_elong_EF1A/Init_IF2_C"/>
</dbReference>
<dbReference type="Pfam" id="PF00009">
    <property type="entry name" value="GTP_EFTU"/>
    <property type="match status" value="1"/>
</dbReference>
<dbReference type="InterPro" id="IPR044139">
    <property type="entry name" value="CysN_NoDQ_III"/>
</dbReference>
<dbReference type="InterPro" id="IPR031157">
    <property type="entry name" value="G_TR_CS"/>
</dbReference>
<keyword evidence="6" id="KW-0342">GTP-binding</keyword>
<sequence length="496" mass="53452">MVARGWFVVVVRWRAVWWVLVVSWTAATSLLRFATAGSVDDGKSTLVGRLLHDSKSVLSDQLEAVERASHDRGQDAPDLALLTDGLRAEREQGITIDVAYRYFATPRRRFILADTPGHVQYTRNMVTGASTAELAVVLVDARNGVVEQTRRHAAVAALLRVPHVVLAVNKMDLAGYQETVFATIADEFTRYAATLGVPEITAIPISALQGDNVVTASPLMDWYGGPTVLEHLETVPVSHDPSGDPARFPVQYVIRPQTPELPDYRGYAGQIASGVFHTGDRVTVLPSGRTSTIEAIDALGQSVDSAWAPQSVTLRLTDDLDISRGDLIAPAQAAVRPSQDLTATVCHVADRPLKPGDRVLLKHATRTVKAIVKDIPSRLTLDDLSQHPVPGELLANDIGRVVLRTAEALPIDPYADSRRTGSFLLIDPADGTTLTAGMAGNAFAERARRCSSSPARARNGQAWHANSSRVPRCSPSTCTPAPTPSPRTPTGHSSTY</sequence>
<dbReference type="AlphaFoldDB" id="A0A345XZ91"/>
<keyword evidence="4" id="KW-0547">Nucleotide-binding</keyword>
<evidence type="ECO:0000256" key="6">
    <source>
        <dbReference type="ARBA" id="ARBA00023134"/>
    </source>
</evidence>
<reference evidence="10 11" key="1">
    <citation type="submission" date="2018-07" db="EMBL/GenBank/DDBJ databases">
        <title>Draft genome of the type strain Streptomyces armeniacus ATCC 15676.</title>
        <authorList>
            <person name="Labana P."/>
            <person name="Gosse J.T."/>
            <person name="Boddy C.N."/>
        </authorList>
    </citation>
    <scope>NUCLEOTIDE SEQUENCE [LARGE SCALE GENOMIC DNA]</scope>
    <source>
        <strain evidence="10 11">ATCC 15676</strain>
    </source>
</reference>
<gene>
    <name evidence="10" type="ORF">DVA86_35075</name>
</gene>
<dbReference type="FunFam" id="3.40.50.300:FF:000119">
    <property type="entry name" value="Sulfate adenylyltransferase subunit 1"/>
    <property type="match status" value="1"/>
</dbReference>
<dbReference type="InterPro" id="IPR009000">
    <property type="entry name" value="Transl_B-barrel_sf"/>
</dbReference>
<keyword evidence="2 10" id="KW-0808">Transferase</keyword>
<feature type="domain" description="Tr-type G" evidence="9">
    <location>
        <begin position="28"/>
        <end position="242"/>
    </location>
</feature>
<evidence type="ECO:0000256" key="1">
    <source>
        <dbReference type="ARBA" id="ARBA00012391"/>
    </source>
</evidence>
<dbReference type="InterPro" id="IPR027417">
    <property type="entry name" value="P-loop_NTPase"/>
</dbReference>
<dbReference type="PROSITE" id="PS51722">
    <property type="entry name" value="G_TR_2"/>
    <property type="match status" value="1"/>
</dbReference>
<feature type="compositionally biased region" description="Low complexity" evidence="7">
    <location>
        <begin position="471"/>
        <end position="480"/>
    </location>
</feature>
<dbReference type="NCBIfam" id="TIGR02034">
    <property type="entry name" value="CysN"/>
    <property type="match status" value="1"/>
</dbReference>
<accession>A0A345XZ91</accession>
<dbReference type="InterPro" id="IPR011779">
    <property type="entry name" value="SO4_adenylTrfase_lsu"/>
</dbReference>
<keyword evidence="8" id="KW-1133">Transmembrane helix</keyword>
<keyword evidence="5" id="KW-0067">ATP-binding</keyword>
<evidence type="ECO:0000256" key="7">
    <source>
        <dbReference type="SAM" id="MobiDB-lite"/>
    </source>
</evidence>
<keyword evidence="8" id="KW-0812">Transmembrane</keyword>
<evidence type="ECO:0000313" key="11">
    <source>
        <dbReference type="Proteomes" id="UP000254425"/>
    </source>
</evidence>
<dbReference type="GO" id="GO:0006790">
    <property type="term" value="P:sulfur compound metabolic process"/>
    <property type="evidence" value="ECO:0007669"/>
    <property type="project" value="InterPro"/>
</dbReference>
<evidence type="ECO:0000259" key="9">
    <source>
        <dbReference type="PROSITE" id="PS51722"/>
    </source>
</evidence>
<dbReference type="GO" id="GO:0005525">
    <property type="term" value="F:GTP binding"/>
    <property type="evidence" value="ECO:0007669"/>
    <property type="project" value="UniProtKB-KW"/>
</dbReference>
<dbReference type="CDD" id="cd04166">
    <property type="entry name" value="CysN_ATPS"/>
    <property type="match status" value="1"/>
</dbReference>
<dbReference type="KEGG" id="sarm:DVA86_35075"/>
<dbReference type="GO" id="GO:0004781">
    <property type="term" value="F:sulfate adenylyltransferase (ATP) activity"/>
    <property type="evidence" value="ECO:0007669"/>
    <property type="project" value="UniProtKB-EC"/>
</dbReference>
<evidence type="ECO:0000256" key="5">
    <source>
        <dbReference type="ARBA" id="ARBA00022840"/>
    </source>
</evidence>
<dbReference type="SUPFAM" id="SSF50465">
    <property type="entry name" value="EF-Tu/eEF-1alpha/eIF2-gamma C-terminal domain"/>
    <property type="match status" value="1"/>
</dbReference>
<dbReference type="PRINTS" id="PR00315">
    <property type="entry name" value="ELONGATNFCT"/>
</dbReference>
<dbReference type="Proteomes" id="UP000254425">
    <property type="component" value="Chromosome"/>
</dbReference>
<proteinExistence type="predicted"/>
<dbReference type="InterPro" id="IPR054696">
    <property type="entry name" value="GTP-eEF1A_C"/>
</dbReference>
<dbReference type="GO" id="GO:0005524">
    <property type="term" value="F:ATP binding"/>
    <property type="evidence" value="ECO:0007669"/>
    <property type="project" value="UniProtKB-KW"/>
</dbReference>
<evidence type="ECO:0000256" key="8">
    <source>
        <dbReference type="SAM" id="Phobius"/>
    </source>
</evidence>
<keyword evidence="8" id="KW-0472">Membrane</keyword>
<protein>
    <recommendedName>
        <fullName evidence="1">sulfate adenylyltransferase</fullName>
        <ecNumber evidence="1">2.7.7.4</ecNumber>
    </recommendedName>
</protein>
<dbReference type="Gene3D" id="3.40.50.300">
    <property type="entry name" value="P-loop containing nucleotide triphosphate hydrolases"/>
    <property type="match status" value="1"/>
</dbReference>
<dbReference type="InterPro" id="IPR041757">
    <property type="entry name" value="CysN_GTP-bd"/>
</dbReference>
<dbReference type="CDD" id="cd04095">
    <property type="entry name" value="CysN_NoDQ_III"/>
    <property type="match status" value="1"/>
</dbReference>